<evidence type="ECO:0000256" key="2">
    <source>
        <dbReference type="ARBA" id="ARBA00005182"/>
    </source>
</evidence>
<organism evidence="8 9">
    <name type="scientific">Deinococcus knuensis</name>
    <dbReference type="NCBI Taxonomy" id="1837380"/>
    <lineage>
        <taxon>Bacteria</taxon>
        <taxon>Thermotogati</taxon>
        <taxon>Deinococcota</taxon>
        <taxon>Deinococci</taxon>
        <taxon>Deinococcales</taxon>
        <taxon>Deinococcaceae</taxon>
        <taxon>Deinococcus</taxon>
    </lineage>
</organism>
<accession>A0ABQ2SGP2</accession>
<keyword evidence="4" id="KW-0732">Signal</keyword>
<keyword evidence="9" id="KW-1185">Reference proteome</keyword>
<dbReference type="EMBL" id="BMQO01000005">
    <property type="protein sequence ID" value="GGS26026.1"/>
    <property type="molecule type" value="Genomic_DNA"/>
</dbReference>
<comment type="subcellular location">
    <subcellularLocation>
        <location evidence="1">Periplasm</location>
    </subcellularLocation>
</comment>
<gene>
    <name evidence="8" type="ORF">GCM10008961_16920</name>
</gene>
<dbReference type="Pfam" id="PF16822">
    <property type="entry name" value="ALGX"/>
    <property type="match status" value="1"/>
</dbReference>
<protein>
    <recommendedName>
        <fullName evidence="7">AlgX/AlgJ SGNH hydrolase-like domain-containing protein</fullName>
    </recommendedName>
</protein>
<evidence type="ECO:0000256" key="3">
    <source>
        <dbReference type="ARBA" id="ARBA00022679"/>
    </source>
</evidence>
<evidence type="ECO:0000259" key="7">
    <source>
        <dbReference type="Pfam" id="PF16822"/>
    </source>
</evidence>
<keyword evidence="6" id="KW-0016">Alginate biosynthesis</keyword>
<reference evidence="9" key="1">
    <citation type="journal article" date="2019" name="Int. J. Syst. Evol. Microbiol.">
        <title>The Global Catalogue of Microorganisms (GCM) 10K type strain sequencing project: providing services to taxonomists for standard genome sequencing and annotation.</title>
        <authorList>
            <consortium name="The Broad Institute Genomics Platform"/>
            <consortium name="The Broad Institute Genome Sequencing Center for Infectious Disease"/>
            <person name="Wu L."/>
            <person name="Ma J."/>
        </authorList>
    </citation>
    <scope>NUCLEOTIDE SEQUENCE [LARGE SCALE GENOMIC DNA]</scope>
    <source>
        <strain evidence="9">JCM 31406</strain>
    </source>
</reference>
<sequence>MNLGKICFTVSLICGSFGAAQNTATESAVCEKSTQSGVRVDLGKNGFLFRAKSDLDYRQEFPVDLAMKKSISSLYSELKASGYIVVAVPLPPRGLVEEKNIDYSRASSKDYDVKRAKTQYSAYVQAMRDAGFITVDGLKIASNLSGDFYQKTDHHWTDAAAQSVAFDIYEQISENLFYTSLPKKQFESKIVGETNISGSLTDEVKKYCVETTIPNERLAKWKTQEINPAEQSLLDGDDPSVVILGTSHSLNSHANFQGFLQQNLQLDVVQASYSGAGAQGAMEHYFATDNLDRRPKILIWEFESSSAFFTNKNRIPTLTWMSNQIIPAIKNKCSTQGFETLINGNIISIPINTILKSDKPVNIRMRFEDLSIFNFNLIFKSSDGSSYTEIFNRHTSVKNSGYYYFKSDALQNIKEVFIEIPKDNSVKGSFYLNSCI</sequence>
<dbReference type="Proteomes" id="UP000620633">
    <property type="component" value="Unassembled WGS sequence"/>
</dbReference>
<evidence type="ECO:0000256" key="4">
    <source>
        <dbReference type="ARBA" id="ARBA00022729"/>
    </source>
</evidence>
<evidence type="ECO:0000256" key="1">
    <source>
        <dbReference type="ARBA" id="ARBA00004418"/>
    </source>
</evidence>
<comment type="caution">
    <text evidence="8">The sequence shown here is derived from an EMBL/GenBank/DDBJ whole genome shotgun (WGS) entry which is preliminary data.</text>
</comment>
<name>A0ABQ2SGP2_9DEIO</name>
<evidence type="ECO:0000313" key="8">
    <source>
        <dbReference type="EMBL" id="GGS26026.1"/>
    </source>
</evidence>
<keyword evidence="5" id="KW-0574">Periplasm</keyword>
<evidence type="ECO:0000256" key="5">
    <source>
        <dbReference type="ARBA" id="ARBA00022764"/>
    </source>
</evidence>
<comment type="pathway">
    <text evidence="2">Glycan biosynthesis; alginate biosynthesis.</text>
</comment>
<dbReference type="InterPro" id="IPR031811">
    <property type="entry name" value="ALGX/ALGJ_SGNH-like"/>
</dbReference>
<evidence type="ECO:0000256" key="6">
    <source>
        <dbReference type="ARBA" id="ARBA00022841"/>
    </source>
</evidence>
<proteinExistence type="predicted"/>
<evidence type="ECO:0000313" key="9">
    <source>
        <dbReference type="Proteomes" id="UP000620633"/>
    </source>
</evidence>
<feature type="domain" description="AlgX/AlgJ SGNH hydrolase-like" evidence="7">
    <location>
        <begin position="41"/>
        <end position="303"/>
    </location>
</feature>
<keyword evidence="3" id="KW-0808">Transferase</keyword>
<dbReference type="RefSeq" id="WP_189100790.1">
    <property type="nucleotide sequence ID" value="NZ_BMQO01000005.1"/>
</dbReference>